<organism evidence="2">
    <name type="scientific">Harvfovirus sp</name>
    <dbReference type="NCBI Taxonomy" id="2487768"/>
    <lineage>
        <taxon>Viruses</taxon>
        <taxon>Varidnaviria</taxon>
        <taxon>Bamfordvirae</taxon>
        <taxon>Nucleocytoviricota</taxon>
        <taxon>Megaviricetes</taxon>
        <taxon>Imitervirales</taxon>
        <taxon>Mimiviridae</taxon>
        <taxon>Klosneuvirinae</taxon>
    </lineage>
</organism>
<gene>
    <name evidence="2" type="ORF">Harvfovirus5_34</name>
</gene>
<feature type="compositionally biased region" description="Basic and acidic residues" evidence="1">
    <location>
        <begin position="161"/>
        <end position="179"/>
    </location>
</feature>
<accession>A0A3G5A0S1</accession>
<evidence type="ECO:0000256" key="1">
    <source>
        <dbReference type="SAM" id="MobiDB-lite"/>
    </source>
</evidence>
<feature type="region of interest" description="Disordered" evidence="1">
    <location>
        <begin position="145"/>
        <end position="179"/>
    </location>
</feature>
<evidence type="ECO:0000313" key="2">
    <source>
        <dbReference type="EMBL" id="AYV80730.1"/>
    </source>
</evidence>
<proteinExistence type="predicted"/>
<dbReference type="EMBL" id="MK072247">
    <property type="protein sequence ID" value="AYV80730.1"/>
    <property type="molecule type" value="Genomic_DNA"/>
</dbReference>
<protein>
    <submittedName>
        <fullName evidence="2">Uncharacterized protein</fullName>
    </submittedName>
</protein>
<name>A0A3G5A0S1_9VIRU</name>
<feature type="compositionally biased region" description="Basic residues" evidence="1">
    <location>
        <begin position="145"/>
        <end position="155"/>
    </location>
</feature>
<reference evidence="2" key="1">
    <citation type="submission" date="2018-10" db="EMBL/GenBank/DDBJ databases">
        <title>Hidden diversity of soil giant viruses.</title>
        <authorList>
            <person name="Schulz F."/>
            <person name="Alteio L."/>
            <person name="Goudeau D."/>
            <person name="Ryan E.M."/>
            <person name="Malmstrom R.R."/>
            <person name="Blanchard J."/>
            <person name="Woyke T."/>
        </authorList>
    </citation>
    <scope>NUCLEOTIDE SEQUENCE</scope>
    <source>
        <strain evidence="2">HAV1</strain>
    </source>
</reference>
<sequence length="179" mass="20565">MLFVDFDKWPVPGGQGQAHAGSAGPVEPEPEPSLMEIHTASFLACMNAPLSGAFPEDLRDLLEIIRGKMSELSKISRAIALDCERKHWDMLDEDYYQFKAERKMLDADAKEVKCYESQSIADEFDVVSRYPGQKMQQMRYPKNNIKHSVKKRLRATRAPSRRAEAIELRRDRRSKQEAH</sequence>